<name>A0A4Z0JIX2_9LACO</name>
<dbReference type="AlphaFoldDB" id="A0A4Z0JIX2"/>
<dbReference type="Proteomes" id="UP000298021">
    <property type="component" value="Unassembled WGS sequence"/>
</dbReference>
<organism evidence="1 2">
    <name type="scientific">Companilactobacillus suantsaicola</name>
    <dbReference type="NCBI Taxonomy" id="2487723"/>
    <lineage>
        <taxon>Bacteria</taxon>
        <taxon>Bacillati</taxon>
        <taxon>Bacillota</taxon>
        <taxon>Bacilli</taxon>
        <taxon>Lactobacillales</taxon>
        <taxon>Lactobacillaceae</taxon>
        <taxon>Companilactobacillus</taxon>
    </lineage>
</organism>
<accession>A0A4Z0JIX2</accession>
<dbReference type="SUPFAM" id="SSF53098">
    <property type="entry name" value="Ribonuclease H-like"/>
    <property type="match status" value="1"/>
</dbReference>
<reference evidence="1 2" key="1">
    <citation type="submission" date="2018-10" db="EMBL/GenBank/DDBJ databases">
        <title>Lactobacillus sp. R7 and Lactobacillus sp. R19 isolated from fermented mustard green product of Taiwan.</title>
        <authorList>
            <person name="Lin S.-T."/>
        </authorList>
    </citation>
    <scope>NUCLEOTIDE SEQUENCE [LARGE SCALE GENOMIC DNA]</scope>
    <source>
        <strain evidence="1 2">BCRC 81127</strain>
    </source>
</reference>
<comment type="caution">
    <text evidence="1">The sequence shown here is derived from an EMBL/GenBank/DDBJ whole genome shotgun (WGS) entry which is preliminary data.</text>
</comment>
<evidence type="ECO:0000313" key="1">
    <source>
        <dbReference type="EMBL" id="TGD21955.1"/>
    </source>
</evidence>
<evidence type="ECO:0000313" key="2">
    <source>
        <dbReference type="Proteomes" id="UP000298021"/>
    </source>
</evidence>
<dbReference type="Gene3D" id="3.90.350.10">
    <property type="entry name" value="Transposase Inhibitor Protein From Tn5, Chain A, domain 1"/>
    <property type="match status" value="1"/>
</dbReference>
<dbReference type="EMBL" id="RKLY01000029">
    <property type="protein sequence ID" value="TGD21955.1"/>
    <property type="molecule type" value="Genomic_DNA"/>
</dbReference>
<sequence length="138" mass="16484">MLKRDLHGIGMSKKTEKVYFRYCGRLMNVKILYDILCRSKWSSKEKYLYSSVVIFNVDGHDIPVKLVFVTKRGDKDNYLVLGTTKMNLRYDQIVQMYGRCWQIESYFKVAKQYLQFDKTQIQSYDGFVWSYGCRFTCI</sequence>
<dbReference type="InterPro" id="IPR012337">
    <property type="entry name" value="RNaseH-like_sf"/>
</dbReference>
<gene>
    <name evidence="1" type="ORF">EGT49_10020</name>
</gene>
<keyword evidence="2" id="KW-1185">Reference proteome</keyword>
<proteinExistence type="predicted"/>
<protein>
    <submittedName>
        <fullName evidence="1">Uncharacterized protein</fullName>
    </submittedName>
</protein>
<dbReference type="OrthoDB" id="29496at2"/>